<evidence type="ECO:0000313" key="8">
    <source>
        <dbReference type="EMBL" id="KAF3008437.1"/>
    </source>
</evidence>
<evidence type="ECO:0000256" key="3">
    <source>
        <dbReference type="ARBA" id="ARBA00022664"/>
    </source>
</evidence>
<evidence type="ECO:0000256" key="1">
    <source>
        <dbReference type="ARBA" id="ARBA00004123"/>
    </source>
</evidence>
<feature type="region of interest" description="Disordered" evidence="7">
    <location>
        <begin position="262"/>
        <end position="341"/>
    </location>
</feature>
<comment type="similarity">
    <text evidence="2">Belongs to the PRP38 family.</text>
</comment>
<organism evidence="8 9">
    <name type="scientific">Curvularia kusanoi</name>
    <name type="common">Cochliobolus kusanoi</name>
    <dbReference type="NCBI Taxonomy" id="90978"/>
    <lineage>
        <taxon>Eukaryota</taxon>
        <taxon>Fungi</taxon>
        <taxon>Dikarya</taxon>
        <taxon>Ascomycota</taxon>
        <taxon>Pezizomycotina</taxon>
        <taxon>Dothideomycetes</taxon>
        <taxon>Pleosporomycetidae</taxon>
        <taxon>Pleosporales</taxon>
        <taxon>Pleosporineae</taxon>
        <taxon>Pleosporaceae</taxon>
        <taxon>Curvularia</taxon>
    </lineage>
</organism>
<evidence type="ECO:0000313" key="9">
    <source>
        <dbReference type="Proteomes" id="UP000801428"/>
    </source>
</evidence>
<evidence type="ECO:0000256" key="4">
    <source>
        <dbReference type="ARBA" id="ARBA00022728"/>
    </source>
</evidence>
<dbReference type="GO" id="GO:0008380">
    <property type="term" value="P:RNA splicing"/>
    <property type="evidence" value="ECO:0007669"/>
    <property type="project" value="UniProtKB-KW"/>
</dbReference>
<accession>A0A9P4TLQ5</accession>
<dbReference type="GO" id="GO:0005681">
    <property type="term" value="C:spliceosomal complex"/>
    <property type="evidence" value="ECO:0007669"/>
    <property type="project" value="UniProtKB-KW"/>
</dbReference>
<sequence length="644" mass="73204">MSKTTYDRADASAMLDERGYSGQLIRGQNPALLFEKGVRERITESYYWKEQCFGLNAATLCDRAVELKFIGGTSGITGRPTPFLCLAFKMLQLVPEKEIVLEMLNFHDDDEEEEKDEDGVKAEEVKQEENGENGEGSKRDLNAEGKLGTFKYLRCLAAFYIRLAWDPVEIYTTLEPLLTDYRKIKRRLKENFSLTYVDQFIDDLLTKDRICATSLWKLPSRAFLEEEDKLEPRESPLDGEVELLDDEDERYLVNMIRSLARLVPQHPPPPQNPRPPLRRPTAPSLGPEVTLRHGLRHAPDKGSFGLDYNDKDLYPSDESDSEPDVPIEYAPRHAPEKGSFGFDYDSKELYASDDSVSGSEVDSGPQPLSAGGSITSVTDRSQLSGSHSLQPVATSQPHLLTLPREIRDMIYGYLTQDRQLPLKSISQVDGFRTLVEIKKPPYVDVLLTHSRLRDEYLQSTCFKDLSLVIYTCAKYEGLEELGYHLPNPPISSRDDAALAHAKRVDLICTYADEREYIDTPLNIIYGLFERGLSPHTLRIIQERSIVGELDDPILKESAFRAEQALRLIPALPNEVNSLPLRQHATGMKLILGEDQGWHLTYEIRARVYSARASEADMWDAEEASSEWDWPQTEMRYWSENSLKA</sequence>
<feature type="compositionally biased region" description="Low complexity" evidence="7">
    <location>
        <begin position="353"/>
        <end position="364"/>
    </location>
</feature>
<comment type="caution">
    <text evidence="8">The sequence shown here is derived from an EMBL/GenBank/DDBJ whole genome shotgun (WGS) entry which is preliminary data.</text>
</comment>
<dbReference type="InterPro" id="IPR005037">
    <property type="entry name" value="PRP38"/>
</dbReference>
<evidence type="ECO:0000256" key="6">
    <source>
        <dbReference type="ARBA" id="ARBA00023242"/>
    </source>
</evidence>
<gene>
    <name evidence="8" type="ORF">E8E13_002951</name>
</gene>
<comment type="subcellular location">
    <subcellularLocation>
        <location evidence="1">Nucleus</location>
    </subcellularLocation>
</comment>
<name>A0A9P4TLQ5_CURKU</name>
<reference evidence="8" key="1">
    <citation type="submission" date="2019-04" db="EMBL/GenBank/DDBJ databases">
        <title>Sequencing of skin fungus with MAO and IRED activity.</title>
        <authorList>
            <person name="Marsaioli A.J."/>
            <person name="Bonatto J.M.C."/>
            <person name="Reis Junior O."/>
        </authorList>
    </citation>
    <scope>NUCLEOTIDE SEQUENCE</scope>
    <source>
        <strain evidence="8">30M1</strain>
    </source>
</reference>
<feature type="compositionally biased region" description="Pro residues" evidence="7">
    <location>
        <begin position="265"/>
        <end position="275"/>
    </location>
</feature>
<feature type="region of interest" description="Disordered" evidence="7">
    <location>
        <begin position="353"/>
        <end position="390"/>
    </location>
</feature>
<dbReference type="EMBL" id="SWKU01000003">
    <property type="protein sequence ID" value="KAF3008437.1"/>
    <property type="molecule type" value="Genomic_DNA"/>
</dbReference>
<evidence type="ECO:0000256" key="5">
    <source>
        <dbReference type="ARBA" id="ARBA00023187"/>
    </source>
</evidence>
<keyword evidence="4" id="KW-0747">Spliceosome</keyword>
<evidence type="ECO:0000256" key="2">
    <source>
        <dbReference type="ARBA" id="ARBA00006164"/>
    </source>
</evidence>
<evidence type="ECO:0000256" key="7">
    <source>
        <dbReference type="SAM" id="MobiDB-lite"/>
    </source>
</evidence>
<dbReference type="PANTHER" id="PTHR23142">
    <property type="entry name" value="PRE-MRNA-SPLICING FACTOR 38A-RELATED"/>
    <property type="match status" value="1"/>
</dbReference>
<feature type="region of interest" description="Disordered" evidence="7">
    <location>
        <begin position="109"/>
        <end position="140"/>
    </location>
</feature>
<feature type="compositionally biased region" description="Polar residues" evidence="7">
    <location>
        <begin position="372"/>
        <end position="390"/>
    </location>
</feature>
<dbReference type="GO" id="GO:0006397">
    <property type="term" value="P:mRNA processing"/>
    <property type="evidence" value="ECO:0007669"/>
    <property type="project" value="UniProtKB-KW"/>
</dbReference>
<keyword evidence="3" id="KW-0507">mRNA processing</keyword>
<keyword evidence="9" id="KW-1185">Reference proteome</keyword>
<dbReference type="Pfam" id="PF03371">
    <property type="entry name" value="PRP38"/>
    <property type="match status" value="1"/>
</dbReference>
<keyword evidence="6" id="KW-0539">Nucleus</keyword>
<keyword evidence="5" id="KW-0508">mRNA splicing</keyword>
<dbReference type="OrthoDB" id="190958at2759"/>
<protein>
    <recommendedName>
        <fullName evidence="10">Pre-mRNA-splicing factor 38</fullName>
    </recommendedName>
</protein>
<dbReference type="Proteomes" id="UP000801428">
    <property type="component" value="Unassembled WGS sequence"/>
</dbReference>
<proteinExistence type="inferred from homology"/>
<feature type="compositionally biased region" description="Acidic residues" evidence="7">
    <location>
        <begin position="315"/>
        <end position="325"/>
    </location>
</feature>
<evidence type="ECO:0008006" key="10">
    <source>
        <dbReference type="Google" id="ProtNLM"/>
    </source>
</evidence>
<dbReference type="AlphaFoldDB" id="A0A9P4TLQ5"/>
<feature type="compositionally biased region" description="Basic and acidic residues" evidence="7">
    <location>
        <begin position="118"/>
        <end position="140"/>
    </location>
</feature>